<name>A0A0E1VX95_BURPE</name>
<dbReference type="AlphaFoldDB" id="A0A0E1VX95"/>
<dbReference type="Proteomes" id="UP000001812">
    <property type="component" value="Chromosome II"/>
</dbReference>
<feature type="region of interest" description="Disordered" evidence="1">
    <location>
        <begin position="1"/>
        <end position="38"/>
    </location>
</feature>
<dbReference type="HOGENOM" id="CLU_3325548_0_0_4"/>
<protein>
    <submittedName>
        <fullName evidence="2">Uncharacterized protein</fullName>
    </submittedName>
</protein>
<gene>
    <name evidence="2" type="ORF">BURPS1710A_A0336</name>
</gene>
<reference evidence="3" key="1">
    <citation type="submission" date="2007-08" db="EMBL/GenBank/DDBJ databases">
        <title>Annotation of Burkholderia pseudomallei 1710a.</title>
        <authorList>
            <person name="Harkins D.M."/>
            <person name="DeShazer D."/>
            <person name="Woods D.E."/>
            <person name="Brinkac L.M."/>
            <person name="Brown K.A."/>
            <person name="Hung G.C."/>
            <person name="Tuanyok A."/>
            <person name="Zhang B."/>
            <person name="Nierman W.C."/>
        </authorList>
    </citation>
    <scope>NUCLEOTIDE SEQUENCE [LARGE SCALE GENOMIC DNA]</scope>
    <source>
        <strain evidence="3">1710a</strain>
    </source>
</reference>
<dbReference type="EMBL" id="CM000833">
    <property type="protein sequence ID" value="EET05523.1"/>
    <property type="molecule type" value="Genomic_DNA"/>
</dbReference>
<evidence type="ECO:0000256" key="1">
    <source>
        <dbReference type="SAM" id="MobiDB-lite"/>
    </source>
</evidence>
<reference evidence="2 3" key="2">
    <citation type="submission" date="2009-05" db="EMBL/GenBank/DDBJ databases">
        <authorList>
            <person name="Harkins D.M."/>
            <person name="DeShazer D."/>
            <person name="Woods D.E."/>
            <person name="Brinkac L.M."/>
            <person name="Brown K.A."/>
            <person name="Hung G.C."/>
            <person name="Tuanyok A."/>
            <person name="Zhang B."/>
            <person name="Nierman W.C."/>
        </authorList>
    </citation>
    <scope>NUCLEOTIDE SEQUENCE [LARGE SCALE GENOMIC DNA]</scope>
    <source>
        <strain evidence="2 3">1710a</strain>
    </source>
</reference>
<accession>A0A0E1VX95</accession>
<feature type="compositionally biased region" description="Low complexity" evidence="1">
    <location>
        <begin position="11"/>
        <end position="20"/>
    </location>
</feature>
<evidence type="ECO:0000313" key="2">
    <source>
        <dbReference type="EMBL" id="EET05523.1"/>
    </source>
</evidence>
<organism evidence="2 3">
    <name type="scientific">Burkholderia pseudomallei 1710a</name>
    <dbReference type="NCBI Taxonomy" id="320371"/>
    <lineage>
        <taxon>Bacteria</taxon>
        <taxon>Pseudomonadati</taxon>
        <taxon>Pseudomonadota</taxon>
        <taxon>Betaproteobacteria</taxon>
        <taxon>Burkholderiales</taxon>
        <taxon>Burkholderiaceae</taxon>
        <taxon>Burkholderia</taxon>
        <taxon>pseudomallei group</taxon>
    </lineage>
</organism>
<feature type="compositionally biased region" description="Gly residues" evidence="1">
    <location>
        <begin position="1"/>
        <end position="10"/>
    </location>
</feature>
<proteinExistence type="predicted"/>
<evidence type="ECO:0000313" key="3">
    <source>
        <dbReference type="Proteomes" id="UP000001812"/>
    </source>
</evidence>
<sequence>MRRAGRGGQGPACSAAAAGLARDEPRGFPRPGGGHARR</sequence>